<dbReference type="SUPFAM" id="SSF52743">
    <property type="entry name" value="Subtilisin-like"/>
    <property type="match status" value="1"/>
</dbReference>
<evidence type="ECO:0000256" key="3">
    <source>
        <dbReference type="ARBA" id="ARBA00022723"/>
    </source>
</evidence>
<dbReference type="RefSeq" id="WP_344659435.1">
    <property type="nucleotide sequence ID" value="NZ_BAAAQM010000029.1"/>
</dbReference>
<dbReference type="CDD" id="cd04056">
    <property type="entry name" value="Peptidases_S53"/>
    <property type="match status" value="1"/>
</dbReference>
<dbReference type="InterPro" id="IPR023828">
    <property type="entry name" value="Peptidase_S8_Ser-AS"/>
</dbReference>
<dbReference type="Proteomes" id="UP001499854">
    <property type="component" value="Unassembled WGS sequence"/>
</dbReference>
<sequence>MTKAVPRHRKRIATATTLTAVAAFVSAGVALAAPSNADSGTTTTLAGTTPGYATASADLGATGASTQVTVRVYLAGQDAAGLEAYARAVSDPNSASYKHFLSATEVRNRFGASQAQIDAVSAWLKGAGLTVTGSNIHWVDVTGTAAAAQKAFGTQLHNFSTPQGTLRSNTSDVKIPASVSAAVLGVAGLAQSTQHAVTNHQKIDNTARGPVQNNDPSCSDYYGQKKAPSSAPAVPAGYTTPATLAQCSLVPSELRDAYGVTKTGLTGKGATIAIVNWYGSPTMEADANKYSIAHGDKPFAPGQYSEVNDPSQWTHQDLCGGGDFGEESLDVEMAHGLAPDAKVITVAANSCFDSDLLAAEANIVDNHLADIVSNSWGEIMYSTSGDIDPASMKAYDQIFKQGAVEGIAFDFSSGDCMNNDAFSVSSGLNCDPTASRAQVDWPTSSAWVTSVGGTALGLDKRGYSFEAPMADNRSGRTAPGAASWAPGGQTFGAGGGVSETIAQPWYQSWTVPHSMASTLMDGTKTTPKRTIPDISLNGDLYFSSTLVGQTDQASGTYSEGGFGGTSVSAPAWAGVLAAAQQAQWGIPVGFANPAIYARAWLTNDVVQNPRQIGSSPIHSVVFQYPASSPAAGQYRLIQYGNDEGLPASRGYDLATGVGSPTALFLRSFGFGH</sequence>
<evidence type="ECO:0000259" key="10">
    <source>
        <dbReference type="PROSITE" id="PS51695"/>
    </source>
</evidence>
<evidence type="ECO:0000256" key="9">
    <source>
        <dbReference type="SAM" id="SignalP"/>
    </source>
</evidence>
<dbReference type="EMBL" id="BAAAQM010000029">
    <property type="protein sequence ID" value="GAA1981822.1"/>
    <property type="molecule type" value="Genomic_DNA"/>
</dbReference>
<evidence type="ECO:0000256" key="8">
    <source>
        <dbReference type="SAM" id="MobiDB-lite"/>
    </source>
</evidence>
<keyword evidence="9" id="KW-0732">Signal</keyword>
<comment type="cofactor">
    <cofactor evidence="1">
        <name>Ca(2+)</name>
        <dbReference type="ChEBI" id="CHEBI:29108"/>
    </cofactor>
</comment>
<evidence type="ECO:0000256" key="1">
    <source>
        <dbReference type="ARBA" id="ARBA00001913"/>
    </source>
</evidence>
<evidence type="ECO:0000256" key="2">
    <source>
        <dbReference type="ARBA" id="ARBA00022670"/>
    </source>
</evidence>
<dbReference type="PANTHER" id="PTHR14218">
    <property type="entry name" value="PROTEASE S8 TRIPEPTIDYL PEPTIDASE I CLN2"/>
    <property type="match status" value="1"/>
</dbReference>
<dbReference type="SUPFAM" id="SSF54897">
    <property type="entry name" value="Protease propeptides/inhibitors"/>
    <property type="match status" value="1"/>
</dbReference>
<dbReference type="PROSITE" id="PS00138">
    <property type="entry name" value="SUBTILASE_SER"/>
    <property type="match status" value="1"/>
</dbReference>
<accession>A0ABN2S7P2</accession>
<reference evidence="11 12" key="1">
    <citation type="journal article" date="2019" name="Int. J. Syst. Evol. Microbiol.">
        <title>The Global Catalogue of Microorganisms (GCM) 10K type strain sequencing project: providing services to taxonomists for standard genome sequencing and annotation.</title>
        <authorList>
            <consortium name="The Broad Institute Genomics Platform"/>
            <consortium name="The Broad Institute Genome Sequencing Center for Infectious Disease"/>
            <person name="Wu L."/>
            <person name="Ma J."/>
        </authorList>
    </citation>
    <scope>NUCLEOTIDE SEQUENCE [LARGE SCALE GENOMIC DNA]</scope>
    <source>
        <strain evidence="11 12">JCM 16013</strain>
    </source>
</reference>
<evidence type="ECO:0000256" key="6">
    <source>
        <dbReference type="ARBA" id="ARBA00022837"/>
    </source>
</evidence>
<dbReference type="Pfam" id="PF09286">
    <property type="entry name" value="Pro-kuma_activ"/>
    <property type="match status" value="1"/>
</dbReference>
<keyword evidence="12" id="KW-1185">Reference proteome</keyword>
<feature type="signal peptide" evidence="9">
    <location>
        <begin position="1"/>
        <end position="32"/>
    </location>
</feature>
<dbReference type="InterPro" id="IPR036852">
    <property type="entry name" value="Peptidase_S8/S53_dom_sf"/>
</dbReference>
<name>A0ABN2S7P2_9ACTN</name>
<evidence type="ECO:0000313" key="12">
    <source>
        <dbReference type="Proteomes" id="UP001499854"/>
    </source>
</evidence>
<keyword evidence="6" id="KW-0106">Calcium</keyword>
<dbReference type="PANTHER" id="PTHR14218:SF15">
    <property type="entry name" value="TRIPEPTIDYL-PEPTIDASE 1"/>
    <property type="match status" value="1"/>
</dbReference>
<feature type="region of interest" description="Disordered" evidence="8">
    <location>
        <begin position="205"/>
        <end position="224"/>
    </location>
</feature>
<evidence type="ECO:0000313" key="11">
    <source>
        <dbReference type="EMBL" id="GAA1981822.1"/>
    </source>
</evidence>
<keyword evidence="3" id="KW-0479">Metal-binding</keyword>
<organism evidence="11 12">
    <name type="scientific">Catenulispora subtropica</name>
    <dbReference type="NCBI Taxonomy" id="450798"/>
    <lineage>
        <taxon>Bacteria</taxon>
        <taxon>Bacillati</taxon>
        <taxon>Actinomycetota</taxon>
        <taxon>Actinomycetes</taxon>
        <taxon>Catenulisporales</taxon>
        <taxon>Catenulisporaceae</taxon>
        <taxon>Catenulispora</taxon>
    </lineage>
</organism>
<keyword evidence="5" id="KW-0720">Serine protease</keyword>
<dbReference type="InterPro" id="IPR050819">
    <property type="entry name" value="Tripeptidyl-peptidase_I"/>
</dbReference>
<keyword evidence="4" id="KW-0378">Hydrolase</keyword>
<protein>
    <submittedName>
        <fullName evidence="11">S53 family peptidase</fullName>
    </submittedName>
</protein>
<feature type="chain" id="PRO_5045705324" evidence="9">
    <location>
        <begin position="33"/>
        <end position="672"/>
    </location>
</feature>
<feature type="domain" description="Peptidase S53" evidence="10">
    <location>
        <begin position="248"/>
        <end position="672"/>
    </location>
</feature>
<dbReference type="SMART" id="SM00944">
    <property type="entry name" value="Pro-kuma_activ"/>
    <property type="match status" value="1"/>
</dbReference>
<dbReference type="CDD" id="cd11377">
    <property type="entry name" value="Pro-peptidase_S53"/>
    <property type="match status" value="1"/>
</dbReference>
<dbReference type="PROSITE" id="PS51695">
    <property type="entry name" value="SEDOLISIN"/>
    <property type="match status" value="1"/>
</dbReference>
<evidence type="ECO:0000256" key="4">
    <source>
        <dbReference type="ARBA" id="ARBA00022801"/>
    </source>
</evidence>
<evidence type="ECO:0000256" key="5">
    <source>
        <dbReference type="ARBA" id="ARBA00022825"/>
    </source>
</evidence>
<keyword evidence="7" id="KW-0865">Zymogen</keyword>
<dbReference type="Gene3D" id="3.40.50.200">
    <property type="entry name" value="Peptidase S8/S53 domain"/>
    <property type="match status" value="1"/>
</dbReference>
<keyword evidence="2" id="KW-0645">Protease</keyword>
<evidence type="ECO:0000256" key="7">
    <source>
        <dbReference type="ARBA" id="ARBA00023145"/>
    </source>
</evidence>
<proteinExistence type="predicted"/>
<dbReference type="InterPro" id="IPR015366">
    <property type="entry name" value="S53_propep"/>
</dbReference>
<dbReference type="InterPro" id="IPR030400">
    <property type="entry name" value="Sedolisin_dom"/>
</dbReference>
<comment type="caution">
    <text evidence="11">The sequence shown here is derived from an EMBL/GenBank/DDBJ whole genome shotgun (WGS) entry which is preliminary data.</text>
</comment>
<gene>
    <name evidence="11" type="ORF">GCM10009838_48930</name>
</gene>